<proteinExistence type="predicted"/>
<feature type="region of interest" description="Disordered" evidence="1">
    <location>
        <begin position="37"/>
        <end position="56"/>
    </location>
</feature>
<sequence length="88" mass="9890">MTQVITVSATTAGYAMDAMRPARRVSTADHVRDTRVEAEKNERRTHGEATDDIQGLLPPVPLALDLNTNHQQQYPVNRDEVEDAYKEI</sequence>
<accession>A0ABT8SZA0</accession>
<evidence type="ECO:0000313" key="2">
    <source>
        <dbReference type="EMBL" id="MDO1583765.1"/>
    </source>
</evidence>
<comment type="caution">
    <text evidence="2">The sequence shown here is derived from an EMBL/GenBank/DDBJ whole genome shotgun (WGS) entry which is preliminary data.</text>
</comment>
<protein>
    <submittedName>
        <fullName evidence="2">Uncharacterized protein</fullName>
    </submittedName>
</protein>
<evidence type="ECO:0000256" key="1">
    <source>
        <dbReference type="SAM" id="MobiDB-lite"/>
    </source>
</evidence>
<dbReference type="EMBL" id="JAUKWQ010000005">
    <property type="protein sequence ID" value="MDO1583765.1"/>
    <property type="molecule type" value="Genomic_DNA"/>
</dbReference>
<feature type="compositionally biased region" description="Basic and acidic residues" evidence="1">
    <location>
        <begin position="37"/>
        <end position="49"/>
    </location>
</feature>
<dbReference type="RefSeq" id="WP_302077964.1">
    <property type="nucleotide sequence ID" value="NZ_JAUKWQ010000005.1"/>
</dbReference>
<feature type="compositionally biased region" description="Basic and acidic residues" evidence="1">
    <location>
        <begin position="77"/>
        <end position="88"/>
    </location>
</feature>
<organism evidence="2 3">
    <name type="scientific">Rhizobium oryzicola</name>
    <dbReference type="NCBI Taxonomy" id="1232668"/>
    <lineage>
        <taxon>Bacteria</taxon>
        <taxon>Pseudomonadati</taxon>
        <taxon>Pseudomonadota</taxon>
        <taxon>Alphaproteobacteria</taxon>
        <taxon>Hyphomicrobiales</taxon>
        <taxon>Rhizobiaceae</taxon>
        <taxon>Rhizobium/Agrobacterium group</taxon>
        <taxon>Rhizobium</taxon>
    </lineage>
</organism>
<reference evidence="2" key="2">
    <citation type="submission" date="2023-07" db="EMBL/GenBank/DDBJ databases">
        <authorList>
            <person name="Sun H."/>
        </authorList>
    </citation>
    <scope>NUCLEOTIDE SEQUENCE</scope>
    <source>
        <strain evidence="2">05753</strain>
    </source>
</reference>
<feature type="region of interest" description="Disordered" evidence="1">
    <location>
        <begin position="67"/>
        <end position="88"/>
    </location>
</feature>
<evidence type="ECO:0000313" key="3">
    <source>
        <dbReference type="Proteomes" id="UP001169006"/>
    </source>
</evidence>
<gene>
    <name evidence="2" type="ORF">Q2T52_16895</name>
</gene>
<reference evidence="2" key="1">
    <citation type="journal article" date="2015" name="Int. J. Syst. Evol. Microbiol.">
        <title>Rhizobium oryzicola sp. nov., potential plant-growth-promoting endophytic bacteria isolated from rice roots.</title>
        <authorList>
            <person name="Zhang X.X."/>
            <person name="Gao J.S."/>
            <person name="Cao Y.H."/>
            <person name="Sheirdil R.A."/>
            <person name="Wang X.C."/>
            <person name="Zhang L."/>
        </authorList>
    </citation>
    <scope>NUCLEOTIDE SEQUENCE</scope>
    <source>
        <strain evidence="2">05753</strain>
    </source>
</reference>
<dbReference type="Proteomes" id="UP001169006">
    <property type="component" value="Unassembled WGS sequence"/>
</dbReference>
<keyword evidence="3" id="KW-1185">Reference proteome</keyword>
<name>A0ABT8SZA0_9HYPH</name>